<accession>A0ABW3VMQ6</accession>
<evidence type="ECO:0000259" key="2">
    <source>
        <dbReference type="PROSITE" id="PS51903"/>
    </source>
</evidence>
<reference evidence="4" key="1">
    <citation type="journal article" date="2019" name="Int. J. Syst. Evol. Microbiol.">
        <title>The Global Catalogue of Microorganisms (GCM) 10K type strain sequencing project: providing services to taxonomists for standard genome sequencing and annotation.</title>
        <authorList>
            <consortium name="The Broad Institute Genomics Platform"/>
            <consortium name="The Broad Institute Genome Sequencing Center for Infectious Disease"/>
            <person name="Wu L."/>
            <person name="Ma J."/>
        </authorList>
    </citation>
    <scope>NUCLEOTIDE SEQUENCE [LARGE SCALE GENOMIC DNA]</scope>
    <source>
        <strain evidence="4">CCUG 49018</strain>
    </source>
</reference>
<feature type="domain" description="Clp R" evidence="2">
    <location>
        <begin position="2"/>
        <end position="186"/>
    </location>
</feature>
<dbReference type="PANTHER" id="PTHR47016:SF5">
    <property type="entry name" value="CLP DOMAIN SUPERFAMILY PROTEIN"/>
    <property type="match status" value="1"/>
</dbReference>
<dbReference type="RefSeq" id="WP_013676801.1">
    <property type="nucleotide sequence ID" value="NZ_BAABKS010000007.1"/>
</dbReference>
<dbReference type="GO" id="GO:0008233">
    <property type="term" value="F:peptidase activity"/>
    <property type="evidence" value="ECO:0007669"/>
    <property type="project" value="UniProtKB-KW"/>
</dbReference>
<keyword evidence="1" id="KW-0677">Repeat</keyword>
<evidence type="ECO:0000313" key="3">
    <source>
        <dbReference type="EMBL" id="MFD1235616.1"/>
    </source>
</evidence>
<keyword evidence="4" id="KW-1185">Reference proteome</keyword>
<dbReference type="InterPro" id="IPR044217">
    <property type="entry name" value="CLPT1/2"/>
</dbReference>
<dbReference type="InterPro" id="IPR004176">
    <property type="entry name" value="Clp_R_N"/>
</dbReference>
<comment type="caution">
    <text evidence="3">The sequence shown here is derived from an EMBL/GenBank/DDBJ whole genome shotgun (WGS) entry which is preliminary data.</text>
</comment>
<dbReference type="PROSITE" id="PS51903">
    <property type="entry name" value="CLP_R"/>
    <property type="match status" value="1"/>
</dbReference>
<dbReference type="Proteomes" id="UP001597182">
    <property type="component" value="Unassembled WGS sequence"/>
</dbReference>
<evidence type="ECO:0000313" key="4">
    <source>
        <dbReference type="Proteomes" id="UP001597182"/>
    </source>
</evidence>
<dbReference type="Gene3D" id="1.10.1780.10">
    <property type="entry name" value="Clp, N-terminal domain"/>
    <property type="match status" value="2"/>
</dbReference>
<keyword evidence="3" id="KW-0645">Protease</keyword>
<dbReference type="PANTHER" id="PTHR47016">
    <property type="entry name" value="ATP-DEPENDENT CLP PROTEASE ATP-BINDING SUBUNIT CLPT1, CHLOROPLASTIC"/>
    <property type="match status" value="1"/>
</dbReference>
<name>A0ABW3VMQ6_9PSEU</name>
<dbReference type="Pfam" id="PF02861">
    <property type="entry name" value="Clp_N"/>
    <property type="match status" value="2"/>
</dbReference>
<dbReference type="SUPFAM" id="SSF81923">
    <property type="entry name" value="Double Clp-N motif"/>
    <property type="match status" value="2"/>
</dbReference>
<protein>
    <submittedName>
        <fullName evidence="3">Clp protease N-terminal domain-containing protein</fullName>
    </submittedName>
</protein>
<dbReference type="InterPro" id="IPR036628">
    <property type="entry name" value="Clp_N_dom_sf"/>
</dbReference>
<sequence>MFERFTGGARRAVVVAQEEARERRASSIRTEHLLLGLYSVPDSIALRLLAERGVDRAEVVADVSALRSDAGAVVDADALATLGIDLDEVRRQAEEAFGPGALERTRAGRRERGRRTGHIPFHATAKKVMELSLREALRLKHGHIGTEHLLLALLHSGTGAAHDILVHRGITLDDMRVAVADAGTGEASG</sequence>
<evidence type="ECO:0000256" key="1">
    <source>
        <dbReference type="PROSITE-ProRule" id="PRU01251"/>
    </source>
</evidence>
<dbReference type="GO" id="GO:0006508">
    <property type="term" value="P:proteolysis"/>
    <property type="evidence" value="ECO:0007669"/>
    <property type="project" value="UniProtKB-KW"/>
</dbReference>
<keyword evidence="3" id="KW-0378">Hydrolase</keyword>
<dbReference type="EMBL" id="JBHTMB010000168">
    <property type="protein sequence ID" value="MFD1235616.1"/>
    <property type="molecule type" value="Genomic_DNA"/>
</dbReference>
<proteinExistence type="predicted"/>
<gene>
    <name evidence="3" type="ORF">ACFQ34_20190</name>
</gene>
<organism evidence="3 4">
    <name type="scientific">Pseudonocardia benzenivorans</name>
    <dbReference type="NCBI Taxonomy" id="228005"/>
    <lineage>
        <taxon>Bacteria</taxon>
        <taxon>Bacillati</taxon>
        <taxon>Actinomycetota</taxon>
        <taxon>Actinomycetes</taxon>
        <taxon>Pseudonocardiales</taxon>
        <taxon>Pseudonocardiaceae</taxon>
        <taxon>Pseudonocardia</taxon>
    </lineage>
</organism>